<evidence type="ECO:0000256" key="1">
    <source>
        <dbReference type="SAM" id="MobiDB-lite"/>
    </source>
</evidence>
<feature type="compositionally biased region" description="Basic and acidic residues" evidence="1">
    <location>
        <begin position="172"/>
        <end position="194"/>
    </location>
</feature>
<feature type="region of interest" description="Disordered" evidence="1">
    <location>
        <begin position="1"/>
        <end position="25"/>
    </location>
</feature>
<keyword evidence="3" id="KW-1185">Reference proteome</keyword>
<feature type="compositionally biased region" description="Polar residues" evidence="1">
    <location>
        <begin position="158"/>
        <end position="171"/>
    </location>
</feature>
<proteinExistence type="predicted"/>
<dbReference type="Proteomes" id="UP001346149">
    <property type="component" value="Unassembled WGS sequence"/>
</dbReference>
<dbReference type="AlphaFoldDB" id="A0AAN7KZK3"/>
<dbReference type="EMBL" id="JAXQNO010000018">
    <property type="protein sequence ID" value="KAK4776502.1"/>
    <property type="molecule type" value="Genomic_DNA"/>
</dbReference>
<sequence>MVLLTTSPTIHSPPDGSRLTLDPSDDGAGSLFMSGMIGSPNLDSASTPSSLNNGNGVAYYTGAPLMRGGRPVSPSGFGTSYGDDDRSIGHIASVGIGQAAAVDPRSYIGYNTNHYGSNGGPLAPVSPLTTVEDDAAGFLAGYSYEGHRVNSDPFTLPRTGSTPVNPYSNSEGGDHGNWESRSREPKQQKQQHQELDNIPVATQLQYENCSSADSQASIQAVDLAERKPAIPGVDQAGNGVWNEEDEELRSLLVGFYAKHPPAPFFWLYKR</sequence>
<evidence type="ECO:0000313" key="3">
    <source>
        <dbReference type="Proteomes" id="UP001346149"/>
    </source>
</evidence>
<feature type="compositionally biased region" description="Polar residues" evidence="1">
    <location>
        <begin position="1"/>
        <end position="10"/>
    </location>
</feature>
<feature type="region of interest" description="Disordered" evidence="1">
    <location>
        <begin position="150"/>
        <end position="194"/>
    </location>
</feature>
<accession>A0AAN7KZK3</accession>
<gene>
    <name evidence="2" type="ORF">SAY86_005190</name>
</gene>
<comment type="caution">
    <text evidence="2">The sequence shown here is derived from an EMBL/GenBank/DDBJ whole genome shotgun (WGS) entry which is preliminary data.</text>
</comment>
<reference evidence="2 3" key="1">
    <citation type="journal article" date="2023" name="Hortic Res">
        <title>Pangenome of water caltrop reveals structural variations and asymmetric subgenome divergence after allopolyploidization.</title>
        <authorList>
            <person name="Zhang X."/>
            <person name="Chen Y."/>
            <person name="Wang L."/>
            <person name="Yuan Y."/>
            <person name="Fang M."/>
            <person name="Shi L."/>
            <person name="Lu R."/>
            <person name="Comes H.P."/>
            <person name="Ma Y."/>
            <person name="Chen Y."/>
            <person name="Huang G."/>
            <person name="Zhou Y."/>
            <person name="Zheng Z."/>
            <person name="Qiu Y."/>
        </authorList>
    </citation>
    <scope>NUCLEOTIDE SEQUENCE [LARGE SCALE GENOMIC DNA]</scope>
    <source>
        <strain evidence="2">F231</strain>
    </source>
</reference>
<protein>
    <submittedName>
        <fullName evidence="2">Uncharacterized protein</fullName>
    </submittedName>
</protein>
<organism evidence="2 3">
    <name type="scientific">Trapa natans</name>
    <name type="common">Water chestnut</name>
    <dbReference type="NCBI Taxonomy" id="22666"/>
    <lineage>
        <taxon>Eukaryota</taxon>
        <taxon>Viridiplantae</taxon>
        <taxon>Streptophyta</taxon>
        <taxon>Embryophyta</taxon>
        <taxon>Tracheophyta</taxon>
        <taxon>Spermatophyta</taxon>
        <taxon>Magnoliopsida</taxon>
        <taxon>eudicotyledons</taxon>
        <taxon>Gunneridae</taxon>
        <taxon>Pentapetalae</taxon>
        <taxon>rosids</taxon>
        <taxon>malvids</taxon>
        <taxon>Myrtales</taxon>
        <taxon>Lythraceae</taxon>
        <taxon>Trapa</taxon>
    </lineage>
</organism>
<evidence type="ECO:0000313" key="2">
    <source>
        <dbReference type="EMBL" id="KAK4776502.1"/>
    </source>
</evidence>
<name>A0AAN7KZK3_TRANT</name>